<proteinExistence type="predicted"/>
<sequence>MINKIKRYAFHYFSIAKYPFCRIFYKFPKVQSVEETLQYIIDTKMSIARFGDGELSMLYHNNIGFQKHNKDLKKRLEEIILDYKNDKCLVAIPSSLQSLDGFTLEAKFMFRSLIGGYYNTYRKFLNYDYTYPNSFITRFYMDSADKKSAGMYFSMLKQIWNNREIIILEGEFTRFGIGNDLLNNSVNVSRIIVPSKNAFDKYDSIIEAVQLNINKNSLILAAIGPTATVLCYDLSQMGFQAIDIGHADIEYEWFLKNTLHKSAVEGKFVNEVNTNNPNNIVQDVLYENQIIKKIL</sequence>
<dbReference type="GO" id="GO:0016740">
    <property type="term" value="F:transferase activity"/>
    <property type="evidence" value="ECO:0007669"/>
    <property type="project" value="UniProtKB-KW"/>
</dbReference>
<feature type="domain" description="Glycosyltransferase GT-D fold" evidence="1">
    <location>
        <begin position="47"/>
        <end position="271"/>
    </location>
</feature>
<dbReference type="Pfam" id="PF08759">
    <property type="entry name" value="GT-D"/>
    <property type="match status" value="1"/>
</dbReference>
<gene>
    <name evidence="2" type="ORF">NCTC12078_01313</name>
</gene>
<dbReference type="NCBIfam" id="TIGR03728">
    <property type="entry name" value="glyco_access_1"/>
    <property type="match status" value="1"/>
</dbReference>
<protein>
    <submittedName>
        <fullName evidence="2">Glycosyltransferase, SP_1767 family</fullName>
    </submittedName>
</protein>
<dbReference type="RefSeq" id="WP_130913962.1">
    <property type="nucleotide sequence ID" value="NZ_LR215974.1"/>
</dbReference>
<accession>A0A4U8WKK2</accession>
<name>A0A4U8WKK2_9FLAO</name>
<evidence type="ECO:0000313" key="3">
    <source>
        <dbReference type="Proteomes" id="UP000290013"/>
    </source>
</evidence>
<evidence type="ECO:0000259" key="1">
    <source>
        <dbReference type="Pfam" id="PF08759"/>
    </source>
</evidence>
<dbReference type="InterPro" id="IPR014869">
    <property type="entry name" value="GT-D"/>
</dbReference>
<reference evidence="2 3" key="1">
    <citation type="submission" date="2019-02" db="EMBL/GenBank/DDBJ databases">
        <authorList>
            <consortium name="Pathogen Informatics"/>
        </authorList>
    </citation>
    <scope>NUCLEOTIDE SEQUENCE [LARGE SCALE GENOMIC DNA]</scope>
    <source>
        <strain evidence="2 3">3012STDY6944375</strain>
    </source>
</reference>
<evidence type="ECO:0000313" key="2">
    <source>
        <dbReference type="EMBL" id="VFB03308.1"/>
    </source>
</evidence>
<dbReference type="AlphaFoldDB" id="A0A4U8WKK2"/>
<dbReference type="Proteomes" id="UP000290013">
    <property type="component" value="Chromosome"/>
</dbReference>
<dbReference type="EMBL" id="LR215974">
    <property type="protein sequence ID" value="VFB03308.1"/>
    <property type="molecule type" value="Genomic_DNA"/>
</dbReference>
<dbReference type="KEGG" id="ctai:NCTC12078_01313"/>
<organism evidence="2 3">
    <name type="scientific">Chryseobacterium taihuense</name>
    <dbReference type="NCBI Taxonomy" id="1141221"/>
    <lineage>
        <taxon>Bacteria</taxon>
        <taxon>Pseudomonadati</taxon>
        <taxon>Bacteroidota</taxon>
        <taxon>Flavobacteriia</taxon>
        <taxon>Flavobacteriales</taxon>
        <taxon>Weeksellaceae</taxon>
        <taxon>Chryseobacterium group</taxon>
        <taxon>Chryseobacterium</taxon>
    </lineage>
</organism>
<keyword evidence="2" id="KW-0808">Transferase</keyword>